<dbReference type="InterPro" id="IPR029063">
    <property type="entry name" value="SAM-dependent_MTases_sf"/>
</dbReference>
<dbReference type="Pfam" id="PF05175">
    <property type="entry name" value="MTS"/>
    <property type="match status" value="1"/>
</dbReference>
<accession>A0A6P1Q1U3</accession>
<evidence type="ECO:0000256" key="1">
    <source>
        <dbReference type="ARBA" id="ARBA00022490"/>
    </source>
</evidence>
<name>A0A6P1Q1U3_9GAMM</name>
<keyword evidence="2 6" id="KW-0489">Methyltransferase</keyword>
<evidence type="ECO:0000256" key="4">
    <source>
        <dbReference type="ARBA" id="ARBA00022691"/>
    </source>
</evidence>
<evidence type="ECO:0000256" key="6">
    <source>
        <dbReference type="HAMAP-Rule" id="MF_01872"/>
    </source>
</evidence>
<dbReference type="NCBIfam" id="NF047853">
    <property type="entry name" value="tRm6a37MtseTrmN"/>
    <property type="match status" value="1"/>
</dbReference>
<reference evidence="8 9" key="1">
    <citation type="submission" date="2018-03" db="EMBL/GenBank/DDBJ databases">
        <title>Pantoea intestinalis SRCM103226 isolated form the mealworm.</title>
        <authorList>
            <person name="Jeong D.-Y."/>
            <person name="Kim J.W."/>
        </authorList>
    </citation>
    <scope>NUCLEOTIDE SEQUENCE [LARGE SCALE GENOMIC DNA]</scope>
    <source>
        <strain evidence="8 9">SRCM103226</strain>
    </source>
</reference>
<comment type="catalytic activity">
    <reaction evidence="6">
        <text>adenosine(37) in tRNA1(Val) + S-adenosyl-L-methionine = N(6)-methyladenosine(37) in tRNA1(Val) + S-adenosyl-L-homocysteine + H(+)</text>
        <dbReference type="Rhea" id="RHEA:43160"/>
        <dbReference type="Rhea" id="RHEA-COMP:10369"/>
        <dbReference type="Rhea" id="RHEA-COMP:10370"/>
        <dbReference type="ChEBI" id="CHEBI:15378"/>
        <dbReference type="ChEBI" id="CHEBI:57856"/>
        <dbReference type="ChEBI" id="CHEBI:59789"/>
        <dbReference type="ChEBI" id="CHEBI:74411"/>
        <dbReference type="ChEBI" id="CHEBI:74449"/>
        <dbReference type="EC" id="2.1.1.223"/>
    </reaction>
</comment>
<dbReference type="InterPro" id="IPR002052">
    <property type="entry name" value="DNA_methylase_N6_adenine_CS"/>
</dbReference>
<dbReference type="KEGG" id="mint:C7M51_02396"/>
<evidence type="ECO:0000259" key="7">
    <source>
        <dbReference type="Pfam" id="PF05175"/>
    </source>
</evidence>
<gene>
    <name evidence="8" type="primary">yfiC</name>
    <name evidence="8" type="ORF">C7M51_02396</name>
</gene>
<evidence type="ECO:0000313" key="9">
    <source>
        <dbReference type="Proteomes" id="UP000464053"/>
    </source>
</evidence>
<comment type="similarity">
    <text evidence="6">Belongs to the methyltransferase superfamily. tRNA (adenine-N(6)-)-methyltransferase family.</text>
</comment>
<keyword evidence="1 6" id="KW-0963">Cytoplasm</keyword>
<dbReference type="EMBL" id="CP028271">
    <property type="protein sequence ID" value="QHM72097.1"/>
    <property type="molecule type" value="Genomic_DNA"/>
</dbReference>
<dbReference type="GO" id="GO:0003676">
    <property type="term" value="F:nucleic acid binding"/>
    <property type="evidence" value="ECO:0007669"/>
    <property type="project" value="InterPro"/>
</dbReference>
<dbReference type="AlphaFoldDB" id="A0A6P1Q1U3"/>
<dbReference type="CDD" id="cd02440">
    <property type="entry name" value="AdoMet_MTases"/>
    <property type="match status" value="1"/>
</dbReference>
<proteinExistence type="inferred from homology"/>
<dbReference type="InterPro" id="IPR050210">
    <property type="entry name" value="tRNA_Adenine-N(6)_MTase"/>
</dbReference>
<sequence length="256" mass="28315">MLASFLFLVPIMSQSKPPLRGNGFTFKRFFIAHDRCAMKVGTDSILLGAWAPVAQATRILDIGTGSGLLALMLAQRTAETVEIDAVELDSEAALQAADNVAQSPWATRIHIHQADILTWAQQQERCYSLIVSNPPYYAPGPACSSAARDKARATHSLTHDDLLRSAEALISEEGFFCVVLPEEEGKRFISLALAHGWHLRFRNDVAENESRLPHRVLLGFSPASGELLQERIVIRGPDRSYSPAFCSLTQDFYLFM</sequence>
<keyword evidence="5 6" id="KW-0819">tRNA processing</keyword>
<dbReference type="HAMAP" id="MF_01872">
    <property type="entry name" value="tRNA_methyltr_YfiC"/>
    <property type="match status" value="1"/>
</dbReference>
<dbReference type="PROSITE" id="PS00092">
    <property type="entry name" value="N6_MTASE"/>
    <property type="match status" value="1"/>
</dbReference>
<dbReference type="GO" id="GO:0005737">
    <property type="term" value="C:cytoplasm"/>
    <property type="evidence" value="ECO:0007669"/>
    <property type="project" value="UniProtKB-SubCell"/>
</dbReference>
<protein>
    <recommendedName>
        <fullName evidence="6">tRNA1(Val) (adenine(37)-N6)-methyltransferase</fullName>
        <ecNumber evidence="6">2.1.1.223</ecNumber>
    </recommendedName>
    <alternativeName>
        <fullName evidence="6">tRNA m6A37 methyltransferase</fullName>
    </alternativeName>
</protein>
<keyword evidence="3 6" id="KW-0808">Transferase</keyword>
<dbReference type="PANTHER" id="PTHR47739:SF1">
    <property type="entry name" value="TRNA1(VAL) (ADENINE(37)-N6)-METHYLTRANSFERASE"/>
    <property type="match status" value="1"/>
</dbReference>
<keyword evidence="9" id="KW-1185">Reference proteome</keyword>
<dbReference type="GO" id="GO:0032259">
    <property type="term" value="P:methylation"/>
    <property type="evidence" value="ECO:0007669"/>
    <property type="project" value="UniProtKB-KW"/>
</dbReference>
<evidence type="ECO:0000256" key="2">
    <source>
        <dbReference type="ARBA" id="ARBA00022603"/>
    </source>
</evidence>
<dbReference type="InterPro" id="IPR007848">
    <property type="entry name" value="Small_mtfrase_dom"/>
</dbReference>
<evidence type="ECO:0000313" key="8">
    <source>
        <dbReference type="EMBL" id="QHM72097.1"/>
    </source>
</evidence>
<dbReference type="Gene3D" id="3.40.50.150">
    <property type="entry name" value="Vaccinia Virus protein VP39"/>
    <property type="match status" value="1"/>
</dbReference>
<dbReference type="EC" id="2.1.1.223" evidence="6"/>
<comment type="function">
    <text evidence="6">Specifically methylates the adenine in position 37 of tRNA(1)(Val) (anticodon cmo5UAC).</text>
</comment>
<evidence type="ECO:0000256" key="5">
    <source>
        <dbReference type="ARBA" id="ARBA00022694"/>
    </source>
</evidence>
<evidence type="ECO:0000256" key="3">
    <source>
        <dbReference type="ARBA" id="ARBA00022679"/>
    </source>
</evidence>
<organism evidence="8 9">
    <name type="scientific">Mixta intestinalis</name>
    <dbReference type="NCBI Taxonomy" id="1615494"/>
    <lineage>
        <taxon>Bacteria</taxon>
        <taxon>Pseudomonadati</taxon>
        <taxon>Pseudomonadota</taxon>
        <taxon>Gammaproteobacteria</taxon>
        <taxon>Enterobacterales</taxon>
        <taxon>Erwiniaceae</taxon>
        <taxon>Mixta</taxon>
    </lineage>
</organism>
<dbReference type="GO" id="GO:0016430">
    <property type="term" value="F:tRNA (adenine-N6)-methyltransferase activity"/>
    <property type="evidence" value="ECO:0007669"/>
    <property type="project" value="UniProtKB-UniRule"/>
</dbReference>
<keyword evidence="4 6" id="KW-0949">S-adenosyl-L-methionine</keyword>
<feature type="domain" description="Methyltransferase small" evidence="7">
    <location>
        <begin position="51"/>
        <end position="140"/>
    </location>
</feature>
<comment type="subcellular location">
    <subcellularLocation>
        <location evidence="6">Cytoplasm</location>
    </subcellularLocation>
</comment>
<dbReference type="InterPro" id="IPR022882">
    <property type="entry name" value="tRNA_adenine-N6_MeTrfase"/>
</dbReference>
<dbReference type="PANTHER" id="PTHR47739">
    <property type="entry name" value="TRNA1(VAL) (ADENINE(37)-N6)-METHYLTRANSFERASE"/>
    <property type="match status" value="1"/>
</dbReference>
<dbReference type="Proteomes" id="UP000464053">
    <property type="component" value="Chromosome"/>
</dbReference>
<dbReference type="GO" id="GO:0008033">
    <property type="term" value="P:tRNA processing"/>
    <property type="evidence" value="ECO:0007669"/>
    <property type="project" value="UniProtKB-UniRule"/>
</dbReference>
<dbReference type="SUPFAM" id="SSF53335">
    <property type="entry name" value="S-adenosyl-L-methionine-dependent methyltransferases"/>
    <property type="match status" value="1"/>
</dbReference>